<dbReference type="Pfam" id="PF00440">
    <property type="entry name" value="TetR_N"/>
    <property type="match status" value="1"/>
</dbReference>
<dbReference type="SUPFAM" id="SSF46689">
    <property type="entry name" value="Homeodomain-like"/>
    <property type="match status" value="1"/>
</dbReference>
<dbReference type="eggNOG" id="COG1309">
    <property type="taxonomic scope" value="Bacteria"/>
</dbReference>
<dbReference type="PATRIC" id="fig|1195236.3.peg.5057"/>
<dbReference type="SUPFAM" id="SSF48498">
    <property type="entry name" value="Tetracyclin repressor-like, C-terminal domain"/>
    <property type="match status" value="1"/>
</dbReference>
<accession>S0FFK0</accession>
<dbReference type="Gene3D" id="1.10.10.60">
    <property type="entry name" value="Homeodomain-like"/>
    <property type="match status" value="1"/>
</dbReference>
<dbReference type="PROSITE" id="PS01081">
    <property type="entry name" value="HTH_TETR_1"/>
    <property type="match status" value="1"/>
</dbReference>
<dbReference type="EMBL" id="AORV01000065">
    <property type="protein sequence ID" value="EMS69755.1"/>
    <property type="molecule type" value="Genomic_DNA"/>
</dbReference>
<keyword evidence="1 2" id="KW-0238">DNA-binding</keyword>
<dbReference type="GO" id="GO:0006355">
    <property type="term" value="P:regulation of DNA-templated transcription"/>
    <property type="evidence" value="ECO:0007669"/>
    <property type="project" value="UniProtKB-ARBA"/>
</dbReference>
<dbReference type="RefSeq" id="WP_004630104.1">
    <property type="nucleotide sequence ID" value="NZ_AORV01000065.1"/>
</dbReference>
<comment type="caution">
    <text evidence="4">The sequence shown here is derived from an EMBL/GenBank/DDBJ whole genome shotgun (WGS) entry which is preliminary data.</text>
</comment>
<protein>
    <submittedName>
        <fullName evidence="4">Transcriptional regulator</fullName>
    </submittedName>
</protein>
<dbReference type="PANTHER" id="PTHR30328:SF54">
    <property type="entry name" value="HTH-TYPE TRANSCRIPTIONAL REPRESSOR SCO4008"/>
    <property type="match status" value="1"/>
</dbReference>
<dbReference type="PROSITE" id="PS50977">
    <property type="entry name" value="HTH_TETR_2"/>
    <property type="match status" value="1"/>
</dbReference>
<organism evidence="4 5">
    <name type="scientific">Ruminiclostridium cellobioparum subsp. termitidis CT1112</name>
    <dbReference type="NCBI Taxonomy" id="1195236"/>
    <lineage>
        <taxon>Bacteria</taxon>
        <taxon>Bacillati</taxon>
        <taxon>Bacillota</taxon>
        <taxon>Clostridia</taxon>
        <taxon>Eubacteriales</taxon>
        <taxon>Oscillospiraceae</taxon>
        <taxon>Ruminiclostridium</taxon>
    </lineage>
</organism>
<evidence type="ECO:0000259" key="3">
    <source>
        <dbReference type="PROSITE" id="PS50977"/>
    </source>
</evidence>
<gene>
    <name evidence="4" type="ORF">CTER_4870</name>
</gene>
<dbReference type="Gene3D" id="1.10.357.10">
    <property type="entry name" value="Tetracycline Repressor, domain 2"/>
    <property type="match status" value="1"/>
</dbReference>
<dbReference type="InterPro" id="IPR009057">
    <property type="entry name" value="Homeodomain-like_sf"/>
</dbReference>
<dbReference type="AlphaFoldDB" id="S0FFK0"/>
<proteinExistence type="predicted"/>
<evidence type="ECO:0000256" key="1">
    <source>
        <dbReference type="ARBA" id="ARBA00023125"/>
    </source>
</evidence>
<reference evidence="4 5" key="1">
    <citation type="journal article" date="2013" name="Genome Announc.">
        <title>Draft Genome Sequence of the Cellulolytic, Mesophilic, Anaerobic Bacterium Clostridium termitidis Strain CT1112 (DSM 5398).</title>
        <authorList>
            <person name="Lal S."/>
            <person name="Ramachandran U."/>
            <person name="Zhang X."/>
            <person name="Munir R."/>
            <person name="Sparling R."/>
            <person name="Levin D.B."/>
        </authorList>
    </citation>
    <scope>NUCLEOTIDE SEQUENCE [LARGE SCALE GENOMIC DNA]</scope>
    <source>
        <strain evidence="4 5">CT1112</strain>
    </source>
</reference>
<dbReference type="InterPro" id="IPR036271">
    <property type="entry name" value="Tet_transcr_reg_TetR-rel_C_sf"/>
</dbReference>
<sequence length="219" mass="25716">MKGGSTIYSNFLKLDEEKRQRILNAAMKEFARRGYKNASTDNMVKEAAISKGALFHYFKNKKNLFMFLYNYTLEIIKNEILMKIDFGTTDIFDRRRQAGLQKIEVHKIHPLIFEFVAAAYMDDSNEIKNDIRSRNEKLMVYGKNKLYEGIDTSVFRENVDVARAIEIIDWTSEGVINKVISRIKKVPLDEVDYDEMLEEMDVYMNMLKKMFYKDGGVHE</sequence>
<name>S0FFK0_RUMCE</name>
<feature type="domain" description="HTH tetR-type" evidence="3">
    <location>
        <begin position="16"/>
        <end position="76"/>
    </location>
</feature>
<dbReference type="STRING" id="1195236.CTER_4870"/>
<dbReference type="InterPro" id="IPR050109">
    <property type="entry name" value="HTH-type_TetR-like_transc_reg"/>
</dbReference>
<evidence type="ECO:0000313" key="5">
    <source>
        <dbReference type="Proteomes" id="UP000014155"/>
    </source>
</evidence>
<dbReference type="GO" id="GO:0003677">
    <property type="term" value="F:DNA binding"/>
    <property type="evidence" value="ECO:0007669"/>
    <property type="project" value="UniProtKB-UniRule"/>
</dbReference>
<dbReference type="InterPro" id="IPR001647">
    <property type="entry name" value="HTH_TetR"/>
</dbReference>
<dbReference type="PANTHER" id="PTHR30328">
    <property type="entry name" value="TRANSCRIPTIONAL REPRESSOR"/>
    <property type="match status" value="1"/>
</dbReference>
<dbReference type="InterPro" id="IPR023772">
    <property type="entry name" value="DNA-bd_HTH_TetR-type_CS"/>
</dbReference>
<feature type="DNA-binding region" description="H-T-H motif" evidence="2">
    <location>
        <begin position="39"/>
        <end position="58"/>
    </location>
</feature>
<keyword evidence="5" id="KW-1185">Reference proteome</keyword>
<dbReference type="PRINTS" id="PR00455">
    <property type="entry name" value="HTHTETR"/>
</dbReference>
<evidence type="ECO:0000256" key="2">
    <source>
        <dbReference type="PROSITE-ProRule" id="PRU00335"/>
    </source>
</evidence>
<dbReference type="Proteomes" id="UP000014155">
    <property type="component" value="Unassembled WGS sequence"/>
</dbReference>
<evidence type="ECO:0000313" key="4">
    <source>
        <dbReference type="EMBL" id="EMS69755.1"/>
    </source>
</evidence>